<protein>
    <submittedName>
        <fullName evidence="1">Uncharacterized protein</fullName>
    </submittedName>
</protein>
<accession>A0A5K7X5W6</accession>
<dbReference type="EMBL" id="AP021861">
    <property type="protein sequence ID" value="BBO31745.1"/>
    <property type="molecule type" value="Genomic_DNA"/>
</dbReference>
<evidence type="ECO:0000313" key="2">
    <source>
        <dbReference type="Proteomes" id="UP000326837"/>
    </source>
</evidence>
<organism evidence="1 2">
    <name type="scientific">Lacipirellula parvula</name>
    <dbReference type="NCBI Taxonomy" id="2650471"/>
    <lineage>
        <taxon>Bacteria</taxon>
        <taxon>Pseudomonadati</taxon>
        <taxon>Planctomycetota</taxon>
        <taxon>Planctomycetia</taxon>
        <taxon>Pirellulales</taxon>
        <taxon>Lacipirellulaceae</taxon>
        <taxon>Lacipirellula</taxon>
    </lineage>
</organism>
<dbReference type="RefSeq" id="WP_152097831.1">
    <property type="nucleotide sequence ID" value="NZ_AP021861.1"/>
</dbReference>
<gene>
    <name evidence="1" type="ORF">PLANPX_1357</name>
</gene>
<proteinExistence type="predicted"/>
<keyword evidence="2" id="KW-1185">Reference proteome</keyword>
<dbReference type="Proteomes" id="UP000326837">
    <property type="component" value="Chromosome"/>
</dbReference>
<dbReference type="AlphaFoldDB" id="A0A5K7X5W6"/>
<sequence>MGIPVNCPNGHHFSVKDKYAGKKGICPYCEGQVVVRVPEALNTTEVQKAFTQACREEKGRVPLNTDSSVFDAVSDDHNPSASGSHLGSSVVRHHIRCKCGQSVPMWFAKCPKCGTFIEHV</sequence>
<reference evidence="2" key="1">
    <citation type="submission" date="2019-10" db="EMBL/GenBank/DDBJ databases">
        <title>Lacipirellula parvula gen. nov., sp. nov., representing a lineage of planctomycetes widespread in freshwater anoxic habitats, and description of the family Lacipirellulaceae.</title>
        <authorList>
            <person name="Dedysh S.N."/>
            <person name="Kulichevskaya I.S."/>
            <person name="Beletsky A.V."/>
            <person name="Rakitin A.L."/>
            <person name="Mardanov A.V."/>
            <person name="Ivanova A.A."/>
            <person name="Saltykova V.X."/>
            <person name="Rijpstra W.I.C."/>
            <person name="Sinninghe Damste J.S."/>
            <person name="Ravin N.V."/>
        </authorList>
    </citation>
    <scope>NUCLEOTIDE SEQUENCE [LARGE SCALE GENOMIC DNA]</scope>
    <source>
        <strain evidence="2">PX69</strain>
    </source>
</reference>
<evidence type="ECO:0000313" key="1">
    <source>
        <dbReference type="EMBL" id="BBO31745.1"/>
    </source>
</evidence>
<dbReference type="KEGG" id="lpav:PLANPX_1357"/>
<name>A0A5K7X5W6_9BACT</name>